<reference evidence="12 13" key="1">
    <citation type="journal article" date="2014" name="Int. J. Syst. Evol. Microbiol.">
        <title>Fulvimonas yonginensis sp. nov., isolated from greenhouse soil, and emended description of the genus Fulvimonas.</title>
        <authorList>
            <person name="Ahn J.H."/>
            <person name="Kim S.J."/>
            <person name="Weon H.Y."/>
            <person name="Hong S.B."/>
            <person name="Seok S.J."/>
            <person name="Kwon S.W."/>
        </authorList>
    </citation>
    <scope>NUCLEOTIDE SEQUENCE [LARGE SCALE GENOMIC DNA]</scope>
    <source>
        <strain evidence="12 13">KACC 16952</strain>
    </source>
</reference>
<feature type="transmembrane region" description="Helical" evidence="7">
    <location>
        <begin position="486"/>
        <end position="505"/>
    </location>
</feature>
<dbReference type="Gene3D" id="2.30.30.60">
    <property type="match status" value="1"/>
</dbReference>
<organism evidence="12 13">
    <name type="scientific">Fulvimonas yonginensis</name>
    <dbReference type="NCBI Taxonomy" id="1495200"/>
    <lineage>
        <taxon>Bacteria</taxon>
        <taxon>Pseudomonadati</taxon>
        <taxon>Pseudomonadota</taxon>
        <taxon>Gammaproteobacteria</taxon>
        <taxon>Lysobacterales</taxon>
        <taxon>Rhodanobacteraceae</taxon>
        <taxon>Fulvimonas</taxon>
    </lineage>
</organism>
<feature type="transmembrane region" description="Helical" evidence="7">
    <location>
        <begin position="435"/>
        <end position="460"/>
    </location>
</feature>
<evidence type="ECO:0000256" key="8">
    <source>
        <dbReference type="SAM" id="SignalP"/>
    </source>
</evidence>
<feature type="transmembrane region" description="Helical" evidence="7">
    <location>
        <begin position="327"/>
        <end position="344"/>
    </location>
</feature>
<dbReference type="Gene3D" id="3.30.70.100">
    <property type="match status" value="1"/>
</dbReference>
<feature type="transmembrane region" description="Helical" evidence="7">
    <location>
        <begin position="574"/>
        <end position="596"/>
    </location>
</feature>
<keyword evidence="8" id="KW-0732">Signal</keyword>
<comment type="subcellular location">
    <subcellularLocation>
        <location evidence="1">Cell membrane</location>
        <topology evidence="1">Multi-pass membrane protein</topology>
    </subcellularLocation>
</comment>
<dbReference type="InterPro" id="IPR006685">
    <property type="entry name" value="MscS_channel_2nd"/>
</dbReference>
<proteinExistence type="inferred from homology"/>
<evidence type="ECO:0000256" key="2">
    <source>
        <dbReference type="ARBA" id="ARBA00008017"/>
    </source>
</evidence>
<keyword evidence="6 7" id="KW-0472">Membrane</keyword>
<dbReference type="InterPro" id="IPR052702">
    <property type="entry name" value="MscS-like_channel"/>
</dbReference>
<dbReference type="Pfam" id="PF00924">
    <property type="entry name" value="MS_channel_2nd"/>
    <property type="match status" value="1"/>
</dbReference>
<feature type="domain" description="Mechanosensitive ion channel MscS C-terminal" evidence="11">
    <location>
        <begin position="699"/>
        <end position="775"/>
    </location>
</feature>
<dbReference type="RefSeq" id="WP_336808596.1">
    <property type="nucleotide sequence ID" value="NZ_JBBBNY010000013.1"/>
</dbReference>
<name>A0ABU8JFA1_9GAMM</name>
<feature type="transmembrane region" description="Helical" evidence="7">
    <location>
        <begin position="209"/>
        <end position="227"/>
    </location>
</feature>
<dbReference type="SUPFAM" id="SSF82861">
    <property type="entry name" value="Mechanosensitive channel protein MscS (YggB), transmembrane region"/>
    <property type="match status" value="1"/>
</dbReference>
<evidence type="ECO:0000256" key="5">
    <source>
        <dbReference type="ARBA" id="ARBA00022989"/>
    </source>
</evidence>
<feature type="transmembrane region" description="Helical" evidence="7">
    <location>
        <begin position="248"/>
        <end position="268"/>
    </location>
</feature>
<dbReference type="Pfam" id="PF21082">
    <property type="entry name" value="MS_channel_3rd"/>
    <property type="match status" value="1"/>
</dbReference>
<evidence type="ECO:0000256" key="3">
    <source>
        <dbReference type="ARBA" id="ARBA00022475"/>
    </source>
</evidence>
<feature type="signal peptide" evidence="8">
    <location>
        <begin position="1"/>
        <end position="21"/>
    </location>
</feature>
<dbReference type="Proteomes" id="UP001381174">
    <property type="component" value="Unassembled WGS sequence"/>
</dbReference>
<dbReference type="SUPFAM" id="SSF50182">
    <property type="entry name" value="Sm-like ribonucleoproteins"/>
    <property type="match status" value="1"/>
</dbReference>
<dbReference type="PANTHER" id="PTHR30347">
    <property type="entry name" value="POTASSIUM CHANNEL RELATED"/>
    <property type="match status" value="1"/>
</dbReference>
<dbReference type="Gene3D" id="1.10.287.1260">
    <property type="match status" value="1"/>
</dbReference>
<feature type="domain" description="DUF3772" evidence="10">
    <location>
        <begin position="131"/>
        <end position="190"/>
    </location>
</feature>
<evidence type="ECO:0000256" key="1">
    <source>
        <dbReference type="ARBA" id="ARBA00004651"/>
    </source>
</evidence>
<protein>
    <submittedName>
        <fullName evidence="12">DUF3772 domain-containing protein</fullName>
    </submittedName>
</protein>
<feature type="transmembrane region" description="Helical" evidence="7">
    <location>
        <begin position="288"/>
        <end position="307"/>
    </location>
</feature>
<feature type="domain" description="Mechanosensitive ion channel MscS" evidence="9">
    <location>
        <begin position="621"/>
        <end position="686"/>
    </location>
</feature>
<evidence type="ECO:0000256" key="7">
    <source>
        <dbReference type="SAM" id="Phobius"/>
    </source>
</evidence>
<evidence type="ECO:0000259" key="11">
    <source>
        <dbReference type="Pfam" id="PF21082"/>
    </source>
</evidence>
<dbReference type="InterPro" id="IPR023408">
    <property type="entry name" value="MscS_beta-dom_sf"/>
</dbReference>
<dbReference type="EMBL" id="JBBBNY010000013">
    <property type="protein sequence ID" value="MEI7037955.1"/>
    <property type="molecule type" value="Genomic_DNA"/>
</dbReference>
<dbReference type="InterPro" id="IPR022249">
    <property type="entry name" value="DUF3772"/>
</dbReference>
<dbReference type="SUPFAM" id="SSF82689">
    <property type="entry name" value="Mechanosensitive channel protein MscS (YggB), C-terminal domain"/>
    <property type="match status" value="1"/>
</dbReference>
<keyword evidence="5 7" id="KW-1133">Transmembrane helix</keyword>
<dbReference type="PANTHER" id="PTHR30347:SF9">
    <property type="entry name" value="MINICONDUCTANCE MECHANOSENSITIVE CHANNEL MSCM"/>
    <property type="match status" value="1"/>
</dbReference>
<dbReference type="InterPro" id="IPR010920">
    <property type="entry name" value="LSM_dom_sf"/>
</dbReference>
<comment type="similarity">
    <text evidence="2">Belongs to the MscS (TC 1.A.23) family.</text>
</comment>
<keyword evidence="4 7" id="KW-0812">Transmembrane</keyword>
<comment type="caution">
    <text evidence="12">The sequence shown here is derived from an EMBL/GenBank/DDBJ whole genome shotgun (WGS) entry which is preliminary data.</text>
</comment>
<dbReference type="Pfam" id="PF12607">
    <property type="entry name" value="DUF3772"/>
    <property type="match status" value="1"/>
</dbReference>
<feature type="transmembrane region" description="Helical" evidence="7">
    <location>
        <begin position="602"/>
        <end position="622"/>
    </location>
</feature>
<feature type="chain" id="PRO_5045255204" evidence="8">
    <location>
        <begin position="22"/>
        <end position="795"/>
    </location>
</feature>
<feature type="transmembrane region" description="Helical" evidence="7">
    <location>
        <begin position="532"/>
        <end position="554"/>
    </location>
</feature>
<feature type="transmembrane region" description="Helical" evidence="7">
    <location>
        <begin position="399"/>
        <end position="429"/>
    </location>
</feature>
<evidence type="ECO:0000259" key="10">
    <source>
        <dbReference type="Pfam" id="PF12607"/>
    </source>
</evidence>
<sequence>MPILRFLFLCLLLAATPLLHAQDAARGTPALPAASPDQTLDHLRSQLDQIKGALKGKPDDRTLAGLRDTALAVQDQAEQLATALAPQMASLDARLAVLGPAPAKGAPPEAPEVAAQRRQLDKAKAGLDAQIKQAHLLGEEGLQLAAQVADVRRDLFQAQLTSRTASPLGSAFWKEPARSLPNDLARLGRLETRLANAWQDAWQAPSRGPLLLCLALAVLLVAGRPLLERALPLLASRSLPEGHLRRSALAVALTLASVLVYGLAAQLVRLGLDWNETLDPDLDELARALVRVVCFAAFVSGLGRALLSVRRPSWRMPALSDAAARRLRAFPGLLAAASLLLFVIERVNGAIGASLPATVATRGLVALVVSGLIGAALLRLGQARRALLATGSAPVQRPLWVGLLAGAAVLGAAVSWIAVALGFIALGFYLATRMLWIGMLIGALYLLTHLVQDLICALLLPEGRSGRRLQAAFGLAPRTLDQASTVLSGVSRVLLLLLAIGPLLAPFGTDPRELGTRMGQLFGNLSLGELTIAPGTVFEAGLVFALGLVAVRMLKRWLGEQLLPRTTLEPGMQLSIVTLLGYVGGVLAFALALAVLNVSLQGIAWIASALSVGIGFGLQAIVQNFISGLILLAERPVKVGDWVSLSGVEGDIRRINVRATEIQLWDRSTVIVPNSQLITQNVRNVTLANAQGRVQVKLPMPLDTDARRARGILLQAFLDHPAVLETPAPNVQLEQVDTLGIHFVATGYVHSPREVGNVRSELLLAILERLRAAGLPLIRPQDMRVYRLPDPRETG</sequence>
<evidence type="ECO:0000256" key="4">
    <source>
        <dbReference type="ARBA" id="ARBA00022692"/>
    </source>
</evidence>
<accession>A0ABU8JFA1</accession>
<keyword evidence="13" id="KW-1185">Reference proteome</keyword>
<evidence type="ECO:0000313" key="12">
    <source>
        <dbReference type="EMBL" id="MEI7037955.1"/>
    </source>
</evidence>
<dbReference type="InterPro" id="IPR049278">
    <property type="entry name" value="MS_channel_C"/>
</dbReference>
<keyword evidence="3" id="KW-1003">Cell membrane</keyword>
<gene>
    <name evidence="12" type="ORF">WAT24_14390</name>
</gene>
<evidence type="ECO:0000256" key="6">
    <source>
        <dbReference type="ARBA" id="ARBA00023136"/>
    </source>
</evidence>
<dbReference type="InterPro" id="IPR011014">
    <property type="entry name" value="MscS_channel_TM-2"/>
</dbReference>
<feature type="transmembrane region" description="Helical" evidence="7">
    <location>
        <begin position="359"/>
        <end position="378"/>
    </location>
</feature>
<evidence type="ECO:0000313" key="13">
    <source>
        <dbReference type="Proteomes" id="UP001381174"/>
    </source>
</evidence>
<dbReference type="InterPro" id="IPR011066">
    <property type="entry name" value="MscS_channel_C_sf"/>
</dbReference>
<evidence type="ECO:0000259" key="9">
    <source>
        <dbReference type="Pfam" id="PF00924"/>
    </source>
</evidence>